<dbReference type="EMBL" id="NCSJ02000073">
    <property type="protein sequence ID" value="RFU31547.1"/>
    <property type="molecule type" value="Genomic_DNA"/>
</dbReference>
<dbReference type="STRING" id="5539.A0A3E2HDV9"/>
<name>A0A3E2HDV9_SCYLI</name>
<reference evidence="3 4" key="1">
    <citation type="submission" date="2018-05" db="EMBL/GenBank/DDBJ databases">
        <title>Draft genome sequence of Scytalidium lignicola DSM 105466, a ubiquitous saprotrophic fungus.</title>
        <authorList>
            <person name="Buettner E."/>
            <person name="Gebauer A.M."/>
            <person name="Hofrichter M."/>
            <person name="Liers C."/>
            <person name="Kellner H."/>
        </authorList>
    </citation>
    <scope>NUCLEOTIDE SEQUENCE [LARGE SCALE GENOMIC DNA]</scope>
    <source>
        <strain evidence="3 4">DSM 105466</strain>
    </source>
</reference>
<feature type="region of interest" description="Disordered" evidence="1">
    <location>
        <begin position="16"/>
        <end position="49"/>
    </location>
</feature>
<keyword evidence="4" id="KW-1185">Reference proteome</keyword>
<gene>
    <name evidence="3" type="ORF">B7463_g4790</name>
</gene>
<dbReference type="OrthoDB" id="5372703at2759"/>
<dbReference type="AlphaFoldDB" id="A0A3E2HDV9"/>
<organism evidence="3 4">
    <name type="scientific">Scytalidium lignicola</name>
    <name type="common">Hyphomycete</name>
    <dbReference type="NCBI Taxonomy" id="5539"/>
    <lineage>
        <taxon>Eukaryota</taxon>
        <taxon>Fungi</taxon>
        <taxon>Dikarya</taxon>
        <taxon>Ascomycota</taxon>
        <taxon>Pezizomycotina</taxon>
        <taxon>Leotiomycetes</taxon>
        <taxon>Leotiomycetes incertae sedis</taxon>
        <taxon>Scytalidium</taxon>
    </lineage>
</organism>
<evidence type="ECO:0000259" key="2">
    <source>
        <dbReference type="Pfam" id="PF25545"/>
    </source>
</evidence>
<accession>A0A3E2HDV9</accession>
<feature type="region of interest" description="Disordered" evidence="1">
    <location>
        <begin position="222"/>
        <end position="243"/>
    </location>
</feature>
<evidence type="ECO:0000313" key="3">
    <source>
        <dbReference type="EMBL" id="RFU31547.1"/>
    </source>
</evidence>
<proteinExistence type="predicted"/>
<dbReference type="OMA" id="CAGENEW"/>
<evidence type="ECO:0000256" key="1">
    <source>
        <dbReference type="SAM" id="MobiDB-lite"/>
    </source>
</evidence>
<dbReference type="InterPro" id="IPR057684">
    <property type="entry name" value="DUF7924"/>
</dbReference>
<evidence type="ECO:0000313" key="4">
    <source>
        <dbReference type="Proteomes" id="UP000258309"/>
    </source>
</evidence>
<protein>
    <recommendedName>
        <fullName evidence="2">DUF7924 domain-containing protein</fullName>
    </recommendedName>
</protein>
<comment type="caution">
    <text evidence="3">The sequence shown here is derived from an EMBL/GenBank/DDBJ whole genome shotgun (WGS) entry which is preliminary data.</text>
</comment>
<feature type="domain" description="DUF7924" evidence="2">
    <location>
        <begin position="211"/>
        <end position="409"/>
    </location>
</feature>
<sequence length="445" mass="49362">MKRTFLDSEFVDDKIRPNKHYGGGLQQRMPPLPSPSATASRGRGNRRRSAKLVQRQCSQSSVKNANGPQYRAMNMADANVFVDHFPEAPIEIEEQLVLVFDRPTCIESQQGVIEALTTHYCEESRVLAKKCAGENEWRSNLFHGLLQPLSRLEGENLMLSASERPWLSVLKPTAPSLYDFVSPPIAPLLRPDEGQQSGHSHTDLVIPRTASFLLSIRSFNAPSSTPSDASSENPNSLSTSEPDITLGLAHTSFTSLQKSVLMLLQDDCRVLSEPHQVQIGLRFPFLIVESKAGAADGNMIGAQNHAAVDGACALNILGDLQGAVTEIMPRSKYARQPQSNENKERREGNELLPVVFSVITEGPLHEIWVHYRQAEAYHMTCLRTWRTTQSKDAREFVNALARIVDWGKTDFRESVLTLLERIGGPVLQGILGKMDEDSVISDKRG</sequence>
<feature type="non-terminal residue" evidence="3">
    <location>
        <position position="1"/>
    </location>
</feature>
<dbReference type="Proteomes" id="UP000258309">
    <property type="component" value="Unassembled WGS sequence"/>
</dbReference>
<feature type="compositionally biased region" description="Polar residues" evidence="1">
    <location>
        <begin position="222"/>
        <end position="242"/>
    </location>
</feature>
<feature type="non-terminal residue" evidence="3">
    <location>
        <position position="445"/>
    </location>
</feature>
<dbReference type="Pfam" id="PF25545">
    <property type="entry name" value="DUF7924"/>
    <property type="match status" value="1"/>
</dbReference>